<protein>
    <submittedName>
        <fullName evidence="1">Uncharacterized protein</fullName>
    </submittedName>
</protein>
<proteinExistence type="predicted"/>
<organism evidence="1 2">
    <name type="scientific">Candidatus Fervidibacter japonicus</name>
    <dbReference type="NCBI Taxonomy" id="2035412"/>
    <lineage>
        <taxon>Bacteria</taxon>
        <taxon>Candidatus Fervidibacterota</taxon>
        <taxon>Candidatus Fervidibacter</taxon>
    </lineage>
</organism>
<accession>A0A2H5XEB1</accession>
<comment type="caution">
    <text evidence="1">The sequence shown here is derived from an EMBL/GenBank/DDBJ whole genome shotgun (WGS) entry which is preliminary data.</text>
</comment>
<sequence>MGKDEKGIVFWLLPQDGKFSWLRVTGVVAVPSEFLLVFVGVTVTVEVIVEADICNLPFSPFCVHLQRWFDLMVFV</sequence>
<dbReference type="AlphaFoldDB" id="A0A2H5XEB1"/>
<dbReference type="EMBL" id="BEHT01000029">
    <property type="protein sequence ID" value="GBC99528.1"/>
    <property type="molecule type" value="Genomic_DNA"/>
</dbReference>
<reference evidence="2" key="1">
    <citation type="submission" date="2017-09" db="EMBL/GenBank/DDBJ databases">
        <title>Metaegenomics of thermophilic ammonia-oxidizing enrichment culture.</title>
        <authorList>
            <person name="Kato S."/>
            <person name="Suzuki K."/>
        </authorList>
    </citation>
    <scope>NUCLEOTIDE SEQUENCE [LARGE SCALE GENOMIC DNA]</scope>
</reference>
<evidence type="ECO:0000313" key="1">
    <source>
        <dbReference type="EMBL" id="GBC99528.1"/>
    </source>
</evidence>
<evidence type="ECO:0000313" key="2">
    <source>
        <dbReference type="Proteomes" id="UP000236173"/>
    </source>
</evidence>
<name>A0A2H5XEB1_9BACT</name>
<dbReference type="Proteomes" id="UP000236173">
    <property type="component" value="Unassembled WGS sequence"/>
</dbReference>
<gene>
    <name evidence="1" type="ORF">HRbin17_02053</name>
</gene>